<reference evidence="1" key="2">
    <citation type="journal article" date="2021" name="PeerJ">
        <title>Extensive microbial diversity within the chicken gut microbiome revealed by metagenomics and culture.</title>
        <authorList>
            <person name="Gilroy R."/>
            <person name="Ravi A."/>
            <person name="Getino M."/>
            <person name="Pursley I."/>
            <person name="Horton D.L."/>
            <person name="Alikhan N.F."/>
            <person name="Baker D."/>
            <person name="Gharbi K."/>
            <person name="Hall N."/>
            <person name="Watson M."/>
            <person name="Adriaenssens E.M."/>
            <person name="Foster-Nyarko E."/>
            <person name="Jarju S."/>
            <person name="Secka A."/>
            <person name="Antonio M."/>
            <person name="Oren A."/>
            <person name="Chaudhuri R.R."/>
            <person name="La Ragione R."/>
            <person name="Hildebrand F."/>
            <person name="Pallen M.J."/>
        </authorList>
    </citation>
    <scope>NUCLEOTIDE SEQUENCE</scope>
    <source>
        <strain evidence="1">6919</strain>
    </source>
</reference>
<organism evidence="1 2">
    <name type="scientific">Candidatus Limisoma faecipullorum</name>
    <dbReference type="NCBI Taxonomy" id="2840854"/>
    <lineage>
        <taxon>Bacteria</taxon>
        <taxon>Pseudomonadati</taxon>
        <taxon>Bacteroidota</taxon>
        <taxon>Bacteroidia</taxon>
        <taxon>Bacteroidales</taxon>
        <taxon>Candidatus Limisoma</taxon>
    </lineage>
</organism>
<gene>
    <name evidence="1" type="ORF">IAB88_04780</name>
</gene>
<accession>A0A9D9IP18</accession>
<reference evidence="1" key="1">
    <citation type="submission" date="2020-10" db="EMBL/GenBank/DDBJ databases">
        <authorList>
            <person name="Gilroy R."/>
        </authorList>
    </citation>
    <scope>NUCLEOTIDE SEQUENCE</scope>
    <source>
        <strain evidence="1">6919</strain>
    </source>
</reference>
<dbReference type="CDD" id="cd09895">
    <property type="entry name" value="NGN_SP_UpxY"/>
    <property type="match status" value="1"/>
</dbReference>
<evidence type="ECO:0000313" key="2">
    <source>
        <dbReference type="Proteomes" id="UP000823598"/>
    </source>
</evidence>
<dbReference type="EMBL" id="JADIMC010000054">
    <property type="protein sequence ID" value="MBO8476288.1"/>
    <property type="molecule type" value="Genomic_DNA"/>
</dbReference>
<dbReference type="GO" id="GO:0006354">
    <property type="term" value="P:DNA-templated transcription elongation"/>
    <property type="evidence" value="ECO:0007669"/>
    <property type="project" value="InterPro"/>
</dbReference>
<dbReference type="Gene3D" id="3.30.70.940">
    <property type="entry name" value="NusG, N-terminal domain"/>
    <property type="match status" value="1"/>
</dbReference>
<sequence length="167" mass="19789">MRDLKRSNAKQPAYKMLEDRNVRVFTPMVWKLFIDKGKRVRKKVPYMQDLIFVYESRPVLDSIVQETSTFQYRYLRGSYMTPMTVRNAEMEWFIKATEELENPCYFTPEELTPDLVGRKVRIIGGPLSEYEGRLQKLRGTRVKRLFVELPNLLTVSVEVSPEYIQLL</sequence>
<comment type="caution">
    <text evidence="1">The sequence shown here is derived from an EMBL/GenBank/DDBJ whole genome shotgun (WGS) entry which is preliminary data.</text>
</comment>
<protein>
    <submittedName>
        <fullName evidence="1">UpxY family transcription antiterminator</fullName>
    </submittedName>
</protein>
<dbReference type="InterPro" id="IPR036735">
    <property type="entry name" value="NGN_dom_sf"/>
</dbReference>
<dbReference type="Proteomes" id="UP000823598">
    <property type="component" value="Unassembled WGS sequence"/>
</dbReference>
<proteinExistence type="predicted"/>
<name>A0A9D9IP18_9BACT</name>
<dbReference type="NCBIfam" id="NF033644">
    <property type="entry name" value="antiterm_UpxY"/>
    <property type="match status" value="1"/>
</dbReference>
<dbReference type="AlphaFoldDB" id="A0A9D9IP18"/>
<evidence type="ECO:0000313" key="1">
    <source>
        <dbReference type="EMBL" id="MBO8476288.1"/>
    </source>
</evidence>